<dbReference type="PRINTS" id="PR01837">
    <property type="entry name" value="MGTCSAPBPROT"/>
</dbReference>
<evidence type="ECO:0000256" key="6">
    <source>
        <dbReference type="ARBA" id="ARBA00023136"/>
    </source>
</evidence>
<keyword evidence="5 7" id="KW-1133">Transmembrane helix</keyword>
<dbReference type="EMBL" id="BMGR01000008">
    <property type="protein sequence ID" value="GGG09298.1"/>
    <property type="molecule type" value="Genomic_DNA"/>
</dbReference>
<evidence type="ECO:0000259" key="8">
    <source>
        <dbReference type="Pfam" id="PF02308"/>
    </source>
</evidence>
<evidence type="ECO:0000256" key="1">
    <source>
        <dbReference type="ARBA" id="ARBA00004651"/>
    </source>
</evidence>
<dbReference type="PANTHER" id="PTHR33778:SF1">
    <property type="entry name" value="MAGNESIUM TRANSPORTER YHID-RELATED"/>
    <property type="match status" value="1"/>
</dbReference>
<reference evidence="9" key="2">
    <citation type="submission" date="2020-09" db="EMBL/GenBank/DDBJ databases">
        <authorList>
            <person name="Sun Q."/>
            <person name="Zhou Y."/>
        </authorList>
    </citation>
    <scope>NUCLEOTIDE SEQUENCE</scope>
    <source>
        <strain evidence="9">CGMCC 1.12987</strain>
    </source>
</reference>
<feature type="transmembrane region" description="Helical" evidence="7">
    <location>
        <begin position="16"/>
        <end position="35"/>
    </location>
</feature>
<dbReference type="GO" id="GO:0008168">
    <property type="term" value="F:methyltransferase activity"/>
    <property type="evidence" value="ECO:0007669"/>
    <property type="project" value="UniProtKB-KW"/>
</dbReference>
<dbReference type="PANTHER" id="PTHR33778">
    <property type="entry name" value="PROTEIN MGTC"/>
    <property type="match status" value="1"/>
</dbReference>
<evidence type="ECO:0000256" key="7">
    <source>
        <dbReference type="SAM" id="Phobius"/>
    </source>
</evidence>
<dbReference type="InterPro" id="IPR049177">
    <property type="entry name" value="MgtC_SapB_SrpB_YhiD_N"/>
</dbReference>
<dbReference type="GO" id="GO:0005886">
    <property type="term" value="C:plasma membrane"/>
    <property type="evidence" value="ECO:0007669"/>
    <property type="project" value="UniProtKB-SubCell"/>
</dbReference>
<comment type="similarity">
    <text evidence="2">Belongs to the MgtC/SapB family.</text>
</comment>
<comment type="caution">
    <text evidence="9">The sequence shown here is derived from an EMBL/GenBank/DDBJ whole genome shotgun (WGS) entry which is preliminary data.</text>
</comment>
<evidence type="ECO:0000256" key="3">
    <source>
        <dbReference type="ARBA" id="ARBA00022475"/>
    </source>
</evidence>
<keyword evidence="9" id="KW-0808">Transferase</keyword>
<comment type="subcellular location">
    <subcellularLocation>
        <location evidence="1">Cell membrane</location>
        <topology evidence="1">Multi-pass membrane protein</topology>
    </subcellularLocation>
</comment>
<feature type="transmembrane region" description="Helical" evidence="7">
    <location>
        <begin position="82"/>
        <end position="102"/>
    </location>
</feature>
<accession>A0A917FWZ5</accession>
<keyword evidence="4 7" id="KW-0812">Transmembrane</keyword>
<protein>
    <submittedName>
        <fullName evidence="9">Methyltransferase</fullName>
    </submittedName>
</protein>
<feature type="transmembrane region" description="Helical" evidence="7">
    <location>
        <begin position="114"/>
        <end position="146"/>
    </location>
</feature>
<organism evidence="9 10">
    <name type="scientific">Paenibacillus abyssi</name>
    <dbReference type="NCBI Taxonomy" id="1340531"/>
    <lineage>
        <taxon>Bacteria</taxon>
        <taxon>Bacillati</taxon>
        <taxon>Bacillota</taxon>
        <taxon>Bacilli</taxon>
        <taxon>Bacillales</taxon>
        <taxon>Paenibacillaceae</taxon>
        <taxon>Paenibacillus</taxon>
    </lineage>
</organism>
<evidence type="ECO:0000313" key="9">
    <source>
        <dbReference type="EMBL" id="GGG09298.1"/>
    </source>
</evidence>
<keyword evidence="10" id="KW-1185">Reference proteome</keyword>
<keyword evidence="6 7" id="KW-0472">Membrane</keyword>
<dbReference type="AlphaFoldDB" id="A0A917FWZ5"/>
<dbReference type="Proteomes" id="UP000644756">
    <property type="component" value="Unassembled WGS sequence"/>
</dbReference>
<evidence type="ECO:0000256" key="2">
    <source>
        <dbReference type="ARBA" id="ARBA00009298"/>
    </source>
</evidence>
<dbReference type="InterPro" id="IPR003416">
    <property type="entry name" value="MgtC/SapB/SrpB/YhiD_fam"/>
</dbReference>
<evidence type="ECO:0000313" key="10">
    <source>
        <dbReference type="Proteomes" id="UP000644756"/>
    </source>
</evidence>
<dbReference type="GO" id="GO:0032259">
    <property type="term" value="P:methylation"/>
    <property type="evidence" value="ECO:0007669"/>
    <property type="project" value="UniProtKB-KW"/>
</dbReference>
<evidence type="ECO:0000256" key="5">
    <source>
        <dbReference type="ARBA" id="ARBA00022989"/>
    </source>
</evidence>
<keyword evidence="3" id="KW-1003">Cell membrane</keyword>
<gene>
    <name evidence="9" type="ORF">GCM10010916_27690</name>
</gene>
<evidence type="ECO:0000256" key="4">
    <source>
        <dbReference type="ARBA" id="ARBA00022692"/>
    </source>
</evidence>
<name>A0A917FWZ5_9BACL</name>
<sequence length="238" mass="26241">MFTPIDPLNPWYINELHIIIRLMLAILLGGLIGFEREQSNHAAGLRTNILVCLGSCLLMLLSIYGFSDFVNEVNVRVDPARLAAAVITGIGFLGAGTILFTGKAITGLTTAASLWVVSAIGLAVGAGFYFASSAATVLVLIILYVLNKVEKRFLNAKKEQLLVVRVSENSMMMDTITKRLIAQKMKIRKIEMIEQRDKKLELPEVLLNIYIFLPNGEIPWALVEEIRGLEGVHAVSME</sequence>
<feature type="domain" description="MgtC/SapB/SrpB/YhiD N-terminal" evidence="8">
    <location>
        <begin position="22"/>
        <end position="151"/>
    </location>
</feature>
<feature type="transmembrane region" description="Helical" evidence="7">
    <location>
        <begin position="47"/>
        <end position="67"/>
    </location>
</feature>
<proteinExistence type="inferred from homology"/>
<reference evidence="9" key="1">
    <citation type="journal article" date="2014" name="Int. J. Syst. Evol. Microbiol.">
        <title>Complete genome sequence of Corynebacterium casei LMG S-19264T (=DSM 44701T), isolated from a smear-ripened cheese.</title>
        <authorList>
            <consortium name="US DOE Joint Genome Institute (JGI-PGF)"/>
            <person name="Walter F."/>
            <person name="Albersmeier A."/>
            <person name="Kalinowski J."/>
            <person name="Ruckert C."/>
        </authorList>
    </citation>
    <scope>NUCLEOTIDE SEQUENCE</scope>
    <source>
        <strain evidence="9">CGMCC 1.12987</strain>
    </source>
</reference>
<keyword evidence="9" id="KW-0489">Methyltransferase</keyword>
<dbReference type="Pfam" id="PF02308">
    <property type="entry name" value="MgtC"/>
    <property type="match status" value="1"/>
</dbReference>